<dbReference type="AlphaFoldDB" id="A0A9W9PAC2"/>
<reference evidence="4" key="2">
    <citation type="journal article" date="2023" name="IMA Fungus">
        <title>Comparative genomic study of the Penicillium genus elucidates a diverse pangenome and 15 lateral gene transfer events.</title>
        <authorList>
            <person name="Petersen C."/>
            <person name="Sorensen T."/>
            <person name="Nielsen M.R."/>
            <person name="Sondergaard T.E."/>
            <person name="Sorensen J.L."/>
            <person name="Fitzpatrick D.A."/>
            <person name="Frisvad J.C."/>
            <person name="Nielsen K.L."/>
        </authorList>
    </citation>
    <scope>NUCLEOTIDE SEQUENCE</scope>
    <source>
        <strain evidence="4">IBT 19713</strain>
    </source>
</reference>
<proteinExistence type="predicted"/>
<sequence>MRAHWALLLSLISILVTPALSSTASSTFPQCALSCPGLQQASTSCAAGGSSSWLSCFCKSPLLSSSKVSDCSSCPDPSDRNLITTWYKQYCTDRSPEGGNLVTKRADGQDQSWWSTHYQWVIMVIVLAVGFSLIAVGGVYLKRRYDAKHIPYMVAAPGPGFSNSAGVLAPAPVADAASAPGPRPPKSAGPVSLASSSRTDIPRGSTPLGSSRRLTKGAQTAAGDVEIRQMSRSRS</sequence>
<feature type="chain" id="PRO_5040984278" evidence="3">
    <location>
        <begin position="22"/>
        <end position="235"/>
    </location>
</feature>
<evidence type="ECO:0000313" key="5">
    <source>
        <dbReference type="Proteomes" id="UP001150941"/>
    </source>
</evidence>
<evidence type="ECO:0000256" key="2">
    <source>
        <dbReference type="SAM" id="Phobius"/>
    </source>
</evidence>
<evidence type="ECO:0000256" key="1">
    <source>
        <dbReference type="SAM" id="MobiDB-lite"/>
    </source>
</evidence>
<accession>A0A9W9PAC2</accession>
<feature type="transmembrane region" description="Helical" evidence="2">
    <location>
        <begin position="120"/>
        <end position="141"/>
    </location>
</feature>
<keyword evidence="5" id="KW-1185">Reference proteome</keyword>
<feature type="signal peptide" evidence="3">
    <location>
        <begin position="1"/>
        <end position="21"/>
    </location>
</feature>
<reference evidence="4" key="1">
    <citation type="submission" date="2022-11" db="EMBL/GenBank/DDBJ databases">
        <authorList>
            <person name="Petersen C."/>
        </authorList>
    </citation>
    <scope>NUCLEOTIDE SEQUENCE</scope>
    <source>
        <strain evidence="4">IBT 19713</strain>
    </source>
</reference>
<dbReference type="OrthoDB" id="5426355at2759"/>
<evidence type="ECO:0000256" key="3">
    <source>
        <dbReference type="SAM" id="SignalP"/>
    </source>
</evidence>
<keyword evidence="2" id="KW-0812">Transmembrane</keyword>
<keyword evidence="2" id="KW-0472">Membrane</keyword>
<evidence type="ECO:0000313" key="4">
    <source>
        <dbReference type="EMBL" id="KAJ5239352.1"/>
    </source>
</evidence>
<feature type="region of interest" description="Disordered" evidence="1">
    <location>
        <begin position="175"/>
        <end position="235"/>
    </location>
</feature>
<dbReference type="RefSeq" id="XP_058332271.1">
    <property type="nucleotide sequence ID" value="XM_058473268.1"/>
</dbReference>
<dbReference type="Proteomes" id="UP001150941">
    <property type="component" value="Unassembled WGS sequence"/>
</dbReference>
<keyword evidence="2" id="KW-1133">Transmembrane helix</keyword>
<keyword evidence="3" id="KW-0732">Signal</keyword>
<protein>
    <submittedName>
        <fullName evidence="4">Integral membrane protein</fullName>
    </submittedName>
</protein>
<dbReference type="GeneID" id="83200571"/>
<gene>
    <name evidence="4" type="ORF">N7468_003971</name>
</gene>
<organism evidence="4 5">
    <name type="scientific">Penicillium chermesinum</name>
    <dbReference type="NCBI Taxonomy" id="63820"/>
    <lineage>
        <taxon>Eukaryota</taxon>
        <taxon>Fungi</taxon>
        <taxon>Dikarya</taxon>
        <taxon>Ascomycota</taxon>
        <taxon>Pezizomycotina</taxon>
        <taxon>Eurotiomycetes</taxon>
        <taxon>Eurotiomycetidae</taxon>
        <taxon>Eurotiales</taxon>
        <taxon>Aspergillaceae</taxon>
        <taxon>Penicillium</taxon>
    </lineage>
</organism>
<dbReference type="EMBL" id="JAPQKS010000003">
    <property type="protein sequence ID" value="KAJ5239352.1"/>
    <property type="molecule type" value="Genomic_DNA"/>
</dbReference>
<name>A0A9W9PAC2_9EURO</name>
<comment type="caution">
    <text evidence="4">The sequence shown here is derived from an EMBL/GenBank/DDBJ whole genome shotgun (WGS) entry which is preliminary data.</text>
</comment>